<dbReference type="InterPro" id="IPR001036">
    <property type="entry name" value="Acrflvin-R"/>
</dbReference>
<dbReference type="Gene3D" id="3.30.70.1440">
    <property type="entry name" value="Multidrug efflux transporter AcrB pore domain"/>
    <property type="match status" value="1"/>
</dbReference>
<feature type="transmembrane region" description="Helical" evidence="1">
    <location>
        <begin position="355"/>
        <end position="372"/>
    </location>
</feature>
<keyword evidence="1" id="KW-1133">Transmembrane helix</keyword>
<dbReference type="Gene3D" id="1.20.1640.10">
    <property type="entry name" value="Multidrug efflux transporter AcrB transmembrane domain"/>
    <property type="match status" value="2"/>
</dbReference>
<evidence type="ECO:0000313" key="3">
    <source>
        <dbReference type="Proteomes" id="UP000199290"/>
    </source>
</evidence>
<feature type="transmembrane region" description="Helical" evidence="1">
    <location>
        <begin position="458"/>
        <end position="485"/>
    </location>
</feature>
<dbReference type="PRINTS" id="PR00702">
    <property type="entry name" value="ACRIFLAVINRP"/>
</dbReference>
<feature type="transmembrane region" description="Helical" evidence="1">
    <location>
        <begin position="893"/>
        <end position="916"/>
    </location>
</feature>
<dbReference type="SUPFAM" id="SSF82866">
    <property type="entry name" value="Multidrug efflux transporter AcrB transmembrane domain"/>
    <property type="match status" value="2"/>
</dbReference>
<feature type="transmembrane region" description="Helical" evidence="1">
    <location>
        <begin position="423"/>
        <end position="446"/>
    </location>
</feature>
<keyword evidence="1" id="KW-0812">Transmembrane</keyword>
<dbReference type="OrthoDB" id="9757940at2"/>
<evidence type="ECO:0000256" key="1">
    <source>
        <dbReference type="SAM" id="Phobius"/>
    </source>
</evidence>
<dbReference type="Gene3D" id="3.30.70.1320">
    <property type="entry name" value="Multidrug efflux transporter AcrB pore domain like"/>
    <property type="match status" value="1"/>
</dbReference>
<reference evidence="3" key="1">
    <citation type="submission" date="2016-10" db="EMBL/GenBank/DDBJ databases">
        <authorList>
            <person name="Varghese N."/>
            <person name="Submissions S."/>
        </authorList>
    </citation>
    <scope>NUCLEOTIDE SEQUENCE [LARGE SCALE GENOMIC DNA]</scope>
    <source>
        <strain evidence="3">CGMCC 1.6294</strain>
    </source>
</reference>
<feature type="transmembrane region" description="Helical" evidence="1">
    <location>
        <begin position="378"/>
        <end position="402"/>
    </location>
</feature>
<dbReference type="Proteomes" id="UP000199290">
    <property type="component" value="Unassembled WGS sequence"/>
</dbReference>
<keyword evidence="3" id="KW-1185">Reference proteome</keyword>
<proteinExistence type="predicted"/>
<feature type="transmembrane region" description="Helical" evidence="1">
    <location>
        <begin position="514"/>
        <end position="533"/>
    </location>
</feature>
<accession>A0A1I6GTQ5</accession>
<dbReference type="InterPro" id="IPR027463">
    <property type="entry name" value="AcrB_DN_DC_subdom"/>
</dbReference>
<feature type="transmembrane region" description="Helical" evidence="1">
    <location>
        <begin position="969"/>
        <end position="992"/>
    </location>
</feature>
<dbReference type="SUPFAM" id="SSF82693">
    <property type="entry name" value="Multidrug efflux transporter AcrB pore domain, PN1, PN2, PC1 and PC2 subdomains"/>
    <property type="match status" value="3"/>
</dbReference>
<dbReference type="RefSeq" id="WP_091987817.1">
    <property type="nucleotide sequence ID" value="NZ_FOYV01000001.1"/>
</dbReference>
<dbReference type="Gene3D" id="3.30.70.1430">
    <property type="entry name" value="Multidrug efflux transporter AcrB pore domain"/>
    <property type="match status" value="2"/>
</dbReference>
<dbReference type="GO" id="GO:0042910">
    <property type="term" value="F:xenobiotic transmembrane transporter activity"/>
    <property type="evidence" value="ECO:0007669"/>
    <property type="project" value="TreeGrafter"/>
</dbReference>
<dbReference type="STRING" id="375760.SAMN04488073_1511"/>
<sequence length="1008" mass="109210">MTRRLLNCQRLLGMVVTMLCILGVAAYSTMPRQEDPSFPYRAGLISVNYAGASADAVERLVLRPLVDELRQVEEVDFTQSTARTGVALVRLRLNDDIYDTDPAWDRVRQAMERARQDFPDDVGQMALDDRLIDIPAIVLAVGGSPSVTELSDVAERLKQNLSDLPGISRIELEGDADEQITLALDDAALYRLGISPARVLDTLARRNQTIPGGFVVVDGRRLSVLPNSEFADIDAIRATPIELPDGSQVPLAAAADVWRGPAEPRQPETWYNGERVVLVSIIMEEGNTDAIRFGQRVRERMAQIRPDFAPYEIREMFFQPDKVEERLDNLAWSLVLSVVIIVAVVFTGMGIRMGLLVASILPMVALISVGLYDLGGGVLHQIAVIGMVISLGILIDNAIVIVENIQGHLDNGERRLDALRSAVGELAGPLGASTGTTLAAFAPLLLAKGGAADFTRGVPVMIMLTLSVSYLLAISAVPLLAARFLKPRRKAGKDRLLGLARFLGRLVSDYPGRLIAAGALLVVVSLAMTPFMAQQFFPNADRPRVIVEVYLPEGTDQARTAEAAERLEKMIRSQPDVLEVHRFVGFTGPSFYYNLQRAPQAPNRARLVVTTPTLEDTTGMIRWIRAHVKEDMPELDVTVGILGQGPPRAAPVEIRVYHASDDTRVAAVEQIYRILRDVEGTVDVRHDLDIGVPSIAINVDDATAARYGLTRADVAQSLYGQSFGVVAERYRQEDDPIPLVLRSREGTSLSLSRLLSVNIYNVRGDAVPLSAVATVDTSWEPAARYLRDGVRMNTVTANLETGYSFSQALDGLYAGLEENPLPPGTRLAMGGDAEGSGDANSALLTAAPIGMLLLLFFLLLQFNSFRRVGIILLTVPLATVGIFPGLVLSGSPFGFQSLLGVIALVGIVVNNAIVLLDVMDRELEKGKDILEAVRAAVEQRTRPILLTTATTVAGLLPLAFSSSTLWPPMAWAIISGLLASTVLTLLVIPAVCTRLIKVSVPEPENAPA</sequence>
<dbReference type="PANTHER" id="PTHR32063:SF18">
    <property type="entry name" value="CATION EFFLUX SYSTEM PROTEIN"/>
    <property type="match status" value="1"/>
</dbReference>
<keyword evidence="1" id="KW-0472">Membrane</keyword>
<feature type="transmembrane region" description="Helical" evidence="1">
    <location>
        <begin position="944"/>
        <end position="963"/>
    </location>
</feature>
<feature type="transmembrane region" description="Helical" evidence="1">
    <location>
        <begin position="330"/>
        <end position="348"/>
    </location>
</feature>
<organism evidence="2 3">
    <name type="scientific">Marinobacter gudaonensis</name>
    <dbReference type="NCBI Taxonomy" id="375760"/>
    <lineage>
        <taxon>Bacteria</taxon>
        <taxon>Pseudomonadati</taxon>
        <taxon>Pseudomonadota</taxon>
        <taxon>Gammaproteobacteria</taxon>
        <taxon>Pseudomonadales</taxon>
        <taxon>Marinobacteraceae</taxon>
        <taxon>Marinobacter</taxon>
    </lineage>
</organism>
<gene>
    <name evidence="2" type="ORF">SAMN04488073_1511</name>
</gene>
<protein>
    <submittedName>
        <fullName evidence="2">Multidrug efflux pump subunit AcrB</fullName>
    </submittedName>
</protein>
<dbReference type="Pfam" id="PF00873">
    <property type="entry name" value="ACR_tran"/>
    <property type="match status" value="1"/>
</dbReference>
<dbReference type="Gene3D" id="3.30.2090.10">
    <property type="entry name" value="Multidrug efflux transporter AcrB TolC docking domain, DN and DC subdomains"/>
    <property type="match status" value="2"/>
</dbReference>
<evidence type="ECO:0000313" key="2">
    <source>
        <dbReference type="EMBL" id="SFR45550.1"/>
    </source>
</evidence>
<name>A0A1I6GTQ5_9GAMM</name>
<feature type="transmembrane region" description="Helical" evidence="1">
    <location>
        <begin position="867"/>
        <end position="887"/>
    </location>
</feature>
<feature type="transmembrane region" description="Helical" evidence="1">
    <location>
        <begin position="842"/>
        <end position="860"/>
    </location>
</feature>
<dbReference type="EMBL" id="FOYV01000001">
    <property type="protein sequence ID" value="SFR45550.1"/>
    <property type="molecule type" value="Genomic_DNA"/>
</dbReference>
<dbReference type="GO" id="GO:0005886">
    <property type="term" value="C:plasma membrane"/>
    <property type="evidence" value="ECO:0007669"/>
    <property type="project" value="TreeGrafter"/>
</dbReference>
<dbReference type="SUPFAM" id="SSF82714">
    <property type="entry name" value="Multidrug efflux transporter AcrB TolC docking domain, DN and DC subdomains"/>
    <property type="match status" value="2"/>
</dbReference>
<dbReference type="AlphaFoldDB" id="A0A1I6GTQ5"/>
<dbReference type="PANTHER" id="PTHR32063">
    <property type="match status" value="1"/>
</dbReference>